<protein>
    <submittedName>
        <fullName evidence="15">Uncharacterized protein</fullName>
    </submittedName>
</protein>
<feature type="coiled-coil region" evidence="11">
    <location>
        <begin position="161"/>
        <end position="388"/>
    </location>
</feature>
<accession>G0P0X1</accession>
<evidence type="ECO:0000256" key="7">
    <source>
        <dbReference type="ARBA" id="ARBA00022892"/>
    </source>
</evidence>
<evidence type="ECO:0000256" key="10">
    <source>
        <dbReference type="ARBA" id="ARBA00023136"/>
    </source>
</evidence>
<evidence type="ECO:0000256" key="3">
    <source>
        <dbReference type="ARBA" id="ARBA00022448"/>
    </source>
</evidence>
<sequence>MGRKNKTKLLKHGSQSLNASTIGESDARISSSEKVPEFEVLSSHLRELVNASPSTTDRNREVKYMFAALEKRDAELLVARQLIRKLQEGALSEHNGDGDSSIVVHDETYSDAQLNNSEELDRAKKYNEELILERETLASQLGETEECVNRLQGIFQFTTDIKRLENDQEQTCRSLEESRKTSSEIIQELNKSLEAAKVQAADLESQLKSRQAAYLEAVKDLNILKEACSTHDRLLEKNVELKNDTASKLEKALADLASSKEEVSTLLTSVEELQNDRATTLQQLVSDREKLESRYERINNGVQMIKKDFGEVKKSLIDMTEQKKELSQKLAASKADVKHYREDGDACRNYIKKLEEKLLNSENLQSTISDLQKDFREAQEKLLITTNEVTSYESLMANLSAELQEELQSANTTSLLDAVRKLKDVFRVEQRKQVFNSAALEAKDAAHQKLVQQNEKLLEEIAKNEFLRKDEVRLFEEEKNQLNGELASAKSFAKKIRKEKDSALRKLKRLLLENSELAKQSKSQEDELDNSVHSNGNDSILFQSSESMTALEESITSLKENLASSEEKLKDVAKQLIDKENENLDLQRTVLTFKSKMEENEQDNVNKEKTIAMMESRLSELQRSADGLQKRYDEETSTLHQKLHTTEDKLKAIEESNSLVLSDSEKLKLVLESERTELQEEITQLKNAILLHQSNESQNEELIALAEKEKAKLFEECKKLKAQFDSLALINKRIDEVVNMVRSANLVGQSIIGYLEKKGYPEIALHFVKDEKTRFGLAIECGNLQIALEAAKKLDEPAVWEALGETALLQGNHQIVEMSYQRTKNFEKLSFLYFVTGNTDKLVKMMKIAQARNDAHGQYQTALYVGDIEERVKVLRNCGQTSLAYLAAATHGYLSEAEELKSELESRQQPVPPIDPQARLLVPPPPVARLDENWPLLASARGAFDAQLLGLGGQSATNRAPGVKPTAPAFAAMEDDDAEAGNDAWGDEEYLIGEDGELEVDEGDLPVEGDEEGGWDVDDDLALPDIPDEQGGDEDEEVVPNPAPAVSSEWPNVSRLPADHVAAGSFETAVKILRDTIGVIDHTPFKDVFMRAYASSRISHRGWGGSGPAGPISIHPIRNYQDDKNHLPVPAFKLSQLARKLQKAYQMTTAGKFNEAVVKLREILLSVPLLVVSSKQEVAEAEQLITITREYLAALLLETYRKELPKTNLEDAKRNAELAAYFTHFDLQPIHRILTLRNAVNTFFKLKQMKTCASLCKRLLELAPKPETATQIRKVLAAAERDNTDAHQLSYDEHNPFVVCSQQFVPLYRGRPLCKCPYCGASYSEGLEGQVCAVCQVAEVGKNVLGLRISTLKN</sequence>
<evidence type="ECO:0000313" key="15">
    <source>
        <dbReference type="EMBL" id="EGT41903.1"/>
    </source>
</evidence>
<keyword evidence="11" id="KW-0175">Coiled coil</keyword>
<keyword evidence="10" id="KW-0472">Membrane</keyword>
<evidence type="ECO:0000256" key="9">
    <source>
        <dbReference type="ARBA" id="ARBA00023034"/>
    </source>
</evidence>
<proteinExistence type="predicted"/>
<name>G0P0X1_CAEBE</name>
<dbReference type="FunFam" id="1.25.40.470:FF:000002">
    <property type="entry name" value="Coatomer subunit alpha"/>
    <property type="match status" value="1"/>
</dbReference>
<dbReference type="EMBL" id="GL380005">
    <property type="protein sequence ID" value="EGT41903.1"/>
    <property type="molecule type" value="Genomic_DNA"/>
</dbReference>
<feature type="region of interest" description="Disordered" evidence="12">
    <location>
        <begin position="518"/>
        <end position="539"/>
    </location>
</feature>
<comment type="subcellular location">
    <subcellularLocation>
        <location evidence="2">Cytoplasm</location>
    </subcellularLocation>
    <subcellularLocation>
        <location evidence="1">Golgi apparatus membrane</location>
        <topology evidence="1">Peripheral membrane protein</topology>
        <orientation evidence="1">Cytoplasmic side</orientation>
    </subcellularLocation>
</comment>
<dbReference type="InterPro" id="IPR010714">
    <property type="entry name" value="Coatomer_asu_C"/>
</dbReference>
<dbReference type="InParanoid" id="G0P0X1"/>
<dbReference type="GO" id="GO:0000139">
    <property type="term" value="C:Golgi membrane"/>
    <property type="evidence" value="ECO:0007669"/>
    <property type="project" value="UniProtKB-SubCell"/>
</dbReference>
<reference evidence="16" key="1">
    <citation type="submission" date="2011-07" db="EMBL/GenBank/DDBJ databases">
        <authorList>
            <consortium name="Caenorhabditis brenneri Sequencing and Analysis Consortium"/>
            <person name="Wilson R.K."/>
        </authorList>
    </citation>
    <scope>NUCLEOTIDE SEQUENCE [LARGE SCALE GENOMIC DNA]</scope>
    <source>
        <strain evidence="16">PB2801</strain>
    </source>
</reference>
<evidence type="ECO:0000256" key="5">
    <source>
        <dbReference type="ARBA" id="ARBA00022574"/>
    </source>
</evidence>
<dbReference type="GO" id="GO:0005198">
    <property type="term" value="F:structural molecule activity"/>
    <property type="evidence" value="ECO:0007669"/>
    <property type="project" value="InterPro"/>
</dbReference>
<feature type="region of interest" description="Disordered" evidence="12">
    <location>
        <begin position="1001"/>
        <end position="1051"/>
    </location>
</feature>
<evidence type="ECO:0000256" key="8">
    <source>
        <dbReference type="ARBA" id="ARBA00022927"/>
    </source>
</evidence>
<keyword evidence="5" id="KW-0853">WD repeat</keyword>
<evidence type="ECO:0000256" key="2">
    <source>
        <dbReference type="ARBA" id="ARBA00004496"/>
    </source>
</evidence>
<evidence type="ECO:0000256" key="1">
    <source>
        <dbReference type="ARBA" id="ARBA00004255"/>
    </source>
</evidence>
<gene>
    <name evidence="15" type="ORF">CAEBREN_30575</name>
</gene>
<keyword evidence="7" id="KW-0931">ER-Golgi transport</keyword>
<organism evidence="16">
    <name type="scientific">Caenorhabditis brenneri</name>
    <name type="common">Nematode worm</name>
    <dbReference type="NCBI Taxonomy" id="135651"/>
    <lineage>
        <taxon>Eukaryota</taxon>
        <taxon>Metazoa</taxon>
        <taxon>Ecdysozoa</taxon>
        <taxon>Nematoda</taxon>
        <taxon>Chromadorea</taxon>
        <taxon>Rhabditida</taxon>
        <taxon>Rhabditina</taxon>
        <taxon>Rhabditomorpha</taxon>
        <taxon>Rhabditoidea</taxon>
        <taxon>Rhabditidae</taxon>
        <taxon>Peloderinae</taxon>
        <taxon>Caenorhabditis</taxon>
    </lineage>
</organism>
<evidence type="ECO:0000259" key="13">
    <source>
        <dbReference type="Pfam" id="PF06957"/>
    </source>
</evidence>
<feature type="domain" description="COPA/B TPR" evidence="14">
    <location>
        <begin position="749"/>
        <end position="891"/>
    </location>
</feature>
<keyword evidence="8" id="KW-0653">Protein transport</keyword>
<dbReference type="GO" id="GO:0006886">
    <property type="term" value="P:intracellular protein transport"/>
    <property type="evidence" value="ECO:0007669"/>
    <property type="project" value="InterPro"/>
</dbReference>
<dbReference type="Proteomes" id="UP000008068">
    <property type="component" value="Unassembled WGS sequence"/>
</dbReference>
<evidence type="ECO:0000313" key="16">
    <source>
        <dbReference type="Proteomes" id="UP000008068"/>
    </source>
</evidence>
<dbReference type="eggNOG" id="KOG0292">
    <property type="taxonomic scope" value="Eukaryota"/>
</dbReference>
<keyword evidence="4" id="KW-0963">Cytoplasm</keyword>
<evidence type="ECO:0000256" key="4">
    <source>
        <dbReference type="ARBA" id="ARBA00022490"/>
    </source>
</evidence>
<dbReference type="GO" id="GO:0030126">
    <property type="term" value="C:COPI vesicle coat"/>
    <property type="evidence" value="ECO:0007669"/>
    <property type="project" value="InterPro"/>
</dbReference>
<dbReference type="Gene3D" id="1.25.40.470">
    <property type="match status" value="1"/>
</dbReference>
<evidence type="ECO:0000259" key="14">
    <source>
        <dbReference type="Pfam" id="PF23953"/>
    </source>
</evidence>
<keyword evidence="6" id="KW-0677">Repeat</keyword>
<keyword evidence="16" id="KW-1185">Reference proteome</keyword>
<feature type="domain" description="Coatomer alpha subunit C-terminal" evidence="13">
    <location>
        <begin position="942"/>
        <end position="1353"/>
    </location>
</feature>
<dbReference type="Pfam" id="PF23953">
    <property type="entry name" value="TPR_COPA_B"/>
    <property type="match status" value="1"/>
</dbReference>
<dbReference type="STRING" id="135651.G0P0X1"/>
<evidence type="ECO:0000256" key="11">
    <source>
        <dbReference type="SAM" id="Coils"/>
    </source>
</evidence>
<evidence type="ECO:0000256" key="6">
    <source>
        <dbReference type="ARBA" id="ARBA00022737"/>
    </source>
</evidence>
<dbReference type="GO" id="GO:0016192">
    <property type="term" value="P:vesicle-mediated transport"/>
    <property type="evidence" value="ECO:0007669"/>
    <property type="project" value="UniProtKB-KW"/>
</dbReference>
<dbReference type="Pfam" id="PF06957">
    <property type="entry name" value="COPI_C"/>
    <property type="match status" value="1"/>
</dbReference>
<feature type="compositionally biased region" description="Acidic residues" evidence="12">
    <location>
        <begin position="1001"/>
        <end position="1038"/>
    </location>
</feature>
<dbReference type="OrthoDB" id="10261470at2759"/>
<keyword evidence="3" id="KW-0813">Transport</keyword>
<dbReference type="InterPro" id="IPR056176">
    <property type="entry name" value="TPR_COPA_B"/>
</dbReference>
<keyword evidence="9" id="KW-0333">Golgi apparatus</keyword>
<evidence type="ECO:0000256" key="12">
    <source>
        <dbReference type="SAM" id="MobiDB-lite"/>
    </source>
</evidence>
<dbReference type="HOGENOM" id="CLU_257474_0_0_1"/>